<dbReference type="EMBL" id="CP060204">
    <property type="protein sequence ID" value="QNH54175.1"/>
    <property type="molecule type" value="Genomic_DNA"/>
</dbReference>
<reference evidence="1 2" key="1">
    <citation type="submission" date="2020-07" db="EMBL/GenBank/DDBJ databases">
        <title>Complete genome and description of Selenomonas timonensis sp. nov., a new bacterium isolated from a gingivitis subject.</title>
        <authorList>
            <person name="Antezack A."/>
        </authorList>
    </citation>
    <scope>NUCLEOTIDE SEQUENCE [LARGE SCALE GENOMIC DNA]</scope>
    <source>
        <strain evidence="1 2">Marseille-Q3039</strain>
    </source>
</reference>
<name>A0A7G7VJ82_9FIRM</name>
<dbReference type="AlphaFoldDB" id="A0A7G7VJ82"/>
<accession>A0A7G7VJ82</accession>
<proteinExistence type="predicted"/>
<dbReference type="KEGG" id="stim:H1B31_10050"/>
<gene>
    <name evidence="1" type="ORF">H1B31_10050</name>
</gene>
<dbReference type="Proteomes" id="UP000515480">
    <property type="component" value="Chromosome"/>
</dbReference>
<organism evidence="1 2">
    <name type="scientific">Selenomonas timonae</name>
    <dbReference type="NCBI Taxonomy" id="2754044"/>
    <lineage>
        <taxon>Bacteria</taxon>
        <taxon>Bacillati</taxon>
        <taxon>Bacillota</taxon>
        <taxon>Negativicutes</taxon>
        <taxon>Selenomonadales</taxon>
        <taxon>Selenomonadaceae</taxon>
        <taxon>Selenomonas</taxon>
    </lineage>
</organism>
<keyword evidence="2" id="KW-1185">Reference proteome</keyword>
<dbReference type="RefSeq" id="WP_185980210.1">
    <property type="nucleotide sequence ID" value="NZ_CP060204.1"/>
</dbReference>
<protein>
    <submittedName>
        <fullName evidence="1">CRISPR-associated protein</fullName>
    </submittedName>
</protein>
<evidence type="ECO:0000313" key="2">
    <source>
        <dbReference type="Proteomes" id="UP000515480"/>
    </source>
</evidence>
<evidence type="ECO:0000313" key="1">
    <source>
        <dbReference type="EMBL" id="QNH54175.1"/>
    </source>
</evidence>
<sequence length="600" mass="68287">MKKDIMLCFLSDVKRSREGGISVAEYQNIGAKKDCHTTNESAVRYLLCGGHAQVDSLSHLFLVRTQMVAGPIVGYEDAEGRGWTHYGYFLHRISDVVPNVEDIAESIDFDEQAPIEENMDTLIEVASSVRRYAQNVRRDDPTAEIVLHVDCTGGLRNASMILIALMRLVQYERIAIGKVIYSNYHAHRVEEVMPLYAFFDLVAGAEEFVRHGEVSVLRDYFRAREKSPALERLLAAMHGFAEELTLCHYGELRTAIVELRHRIEAFSDESSASISAEAVQSDNLMRQMLVRIREDYSTILTEKVDDIALIGWCIDRGFLQQSITFFTERVPELLVDSGFLRLKPEYQENFLACLEKDPMHRNAGFYLVNEYRGEKLPSEEFHKVQTAWRDARRKFLCAFRAETTADEIFAFADGAMRNTPQFRLGDAQRMCDVFMWLSQMLREEDNLALRDTPIGKAFLGRVRTPYINARRPKKSKTGQGNAEQSEVWDALMAQNNRSVVMKLGKFLGKNALETDLDQIFSDIAWMPVVRRMGEGGFTVRDNALAERILRQYFAVKDERNHTSHARAETGRPGIEELTALMRSALADIRRACGGEVYGNA</sequence>